<keyword evidence="1" id="KW-1133">Transmembrane helix</keyword>
<evidence type="ECO:0000313" key="3">
    <source>
        <dbReference type="Proteomes" id="UP000190989"/>
    </source>
</evidence>
<feature type="transmembrane region" description="Helical" evidence="1">
    <location>
        <begin position="7"/>
        <end position="29"/>
    </location>
</feature>
<feature type="transmembrane region" description="Helical" evidence="1">
    <location>
        <begin position="151"/>
        <end position="170"/>
    </location>
</feature>
<dbReference type="EMBL" id="FVZE01000001">
    <property type="protein sequence ID" value="SLJ86870.1"/>
    <property type="molecule type" value="Genomic_DNA"/>
</dbReference>
<evidence type="ECO:0000256" key="1">
    <source>
        <dbReference type="SAM" id="Phobius"/>
    </source>
</evidence>
<dbReference type="STRING" id="428990.SAMN06295987_101394"/>
<protein>
    <submittedName>
        <fullName evidence="2">Uncharacterized protein</fullName>
    </submittedName>
</protein>
<keyword evidence="1" id="KW-0812">Transmembrane</keyword>
<feature type="transmembrane region" description="Helical" evidence="1">
    <location>
        <begin position="35"/>
        <end position="53"/>
    </location>
</feature>
<proteinExistence type="predicted"/>
<gene>
    <name evidence="2" type="ORF">SAMN06295987_101394</name>
</gene>
<name>A0A1U6GTW7_9SPHN</name>
<evidence type="ECO:0000313" key="2">
    <source>
        <dbReference type="EMBL" id="SLJ86870.1"/>
    </source>
</evidence>
<keyword evidence="3" id="KW-1185">Reference proteome</keyword>
<dbReference type="AlphaFoldDB" id="A0A1U6GTW7"/>
<keyword evidence="1" id="KW-0472">Membrane</keyword>
<dbReference type="Proteomes" id="UP000190989">
    <property type="component" value="Unassembled WGS sequence"/>
</dbReference>
<accession>A0A1U6GTW7</accession>
<feature type="transmembrane region" description="Helical" evidence="1">
    <location>
        <begin position="65"/>
        <end position="86"/>
    </location>
</feature>
<sequence length="172" mass="18800">MRAWAIFILMLIAFGGLPLCAFTMFNIAWPSPSGWYLGGIALITVGIRFWVAEELAPKSWKLERTTLDLSIALAAATTSLAVLQQFEATKVLFPLSLSLVEPVIPQVNDASYVPQARAITSGAALTSWAVAAAIFSLVWVTREGRHTYLKLLCAPLLAMTFATYYALILYKA</sequence>
<reference evidence="3" key="1">
    <citation type="submission" date="2017-02" db="EMBL/GenBank/DDBJ databases">
        <authorList>
            <person name="Varghese N."/>
            <person name="Submissions S."/>
        </authorList>
    </citation>
    <scope>NUCLEOTIDE SEQUENCE [LARGE SCALE GENOMIC DNA]</scope>
    <source>
        <strain evidence="3">SM117</strain>
    </source>
</reference>
<organism evidence="2 3">
    <name type="scientific">Novosphingobium mathurense</name>
    <dbReference type="NCBI Taxonomy" id="428990"/>
    <lineage>
        <taxon>Bacteria</taxon>
        <taxon>Pseudomonadati</taxon>
        <taxon>Pseudomonadota</taxon>
        <taxon>Alphaproteobacteria</taxon>
        <taxon>Sphingomonadales</taxon>
        <taxon>Sphingomonadaceae</taxon>
        <taxon>Novosphingobium</taxon>
    </lineage>
</organism>
<feature type="transmembrane region" description="Helical" evidence="1">
    <location>
        <begin position="118"/>
        <end position="139"/>
    </location>
</feature>